<keyword evidence="2" id="KW-1185">Reference proteome</keyword>
<dbReference type="RefSeq" id="WP_109035214.1">
    <property type="nucleotide sequence ID" value="NZ_CP029210.1"/>
</dbReference>
<dbReference type="Proteomes" id="UP000244892">
    <property type="component" value="Chromosome"/>
</dbReference>
<dbReference type="NCBIfam" id="TIGR03373">
    <property type="entry name" value="VI_minor_4"/>
    <property type="match status" value="1"/>
</dbReference>
<organism evidence="1 2">
    <name type="scientific">Aquabacterium olei</name>
    <dbReference type="NCBI Taxonomy" id="1296669"/>
    <lineage>
        <taxon>Bacteria</taxon>
        <taxon>Pseudomonadati</taxon>
        <taxon>Pseudomonadota</taxon>
        <taxon>Betaproteobacteria</taxon>
        <taxon>Burkholderiales</taxon>
        <taxon>Aquabacterium</taxon>
    </lineage>
</organism>
<dbReference type="EMBL" id="CP029210">
    <property type="protein sequence ID" value="AWI52795.1"/>
    <property type="molecule type" value="Genomic_DNA"/>
</dbReference>
<dbReference type="KEGG" id="aon:DEH84_04700"/>
<sequence length="330" mass="35629">MSAHPSLHATGHLLYFGKVPCRGDFVRSAQHGALIERLDAWQSQTMERLSADPRWKLLYDGASPLTFAVLGTGSRVGLAGHWMASQDASGRRFPFLTACALTVETPRLTVPLAPLALSRLWSRLEQVARVAHAATDLAHAQASLDAVIDADLHADEAQAVLADFLASRTVASMEQMLSAAGHRLSVRQATLALGMLLQPAMAQGAARLNKVLCLPLPQDPTARGAVACWWLAMVLGFFARHEVELGLFAATVDDLPYLVVGFHGASPAALHGLIDPPRLTEQGVFLRDLDWVEEEVAGDYGLRKLSNYLRDPGLSLAQALDVYNEVFLGA</sequence>
<name>A0A2U8FP40_9BURK</name>
<reference evidence="1 2" key="1">
    <citation type="submission" date="2018-05" db="EMBL/GenBank/DDBJ databases">
        <title>complete genome sequence of Aquabacterium olei NBRC 110486.</title>
        <authorList>
            <person name="Tang B."/>
            <person name="Chang J."/>
            <person name="Zhang L."/>
            <person name="Yang H."/>
        </authorList>
    </citation>
    <scope>NUCLEOTIDE SEQUENCE [LARGE SCALE GENOMIC DNA]</scope>
    <source>
        <strain evidence="1 2">NBRC 110486</strain>
    </source>
</reference>
<dbReference type="Gene3D" id="3.40.1730.10">
    <property type="entry name" value="pa0076 domain"/>
    <property type="match status" value="1"/>
</dbReference>
<dbReference type="InterPro" id="IPR017748">
    <property type="entry name" value="TagF"/>
</dbReference>
<accession>A0A2U8FP40</accession>
<dbReference type="Pfam" id="PF09867">
    <property type="entry name" value="TagF_N"/>
    <property type="match status" value="1"/>
</dbReference>
<gene>
    <name evidence="1" type="primary">tagF</name>
    <name evidence="1" type="ORF">DEH84_04700</name>
</gene>
<dbReference type="OrthoDB" id="9801841at2"/>
<evidence type="ECO:0000313" key="1">
    <source>
        <dbReference type="EMBL" id="AWI52795.1"/>
    </source>
</evidence>
<protein>
    <submittedName>
        <fullName evidence="1">Type VI secretion system-associated protein TagF</fullName>
    </submittedName>
</protein>
<dbReference type="AlphaFoldDB" id="A0A2U8FP40"/>
<dbReference type="InterPro" id="IPR038225">
    <property type="entry name" value="TagF_sf"/>
</dbReference>
<proteinExistence type="predicted"/>
<evidence type="ECO:0000313" key="2">
    <source>
        <dbReference type="Proteomes" id="UP000244892"/>
    </source>
</evidence>